<feature type="region of interest" description="Disordered" evidence="1">
    <location>
        <begin position="92"/>
        <end position="125"/>
    </location>
</feature>
<dbReference type="AlphaFoldDB" id="A0AAV5KIS5"/>
<feature type="compositionally biased region" description="Polar residues" evidence="1">
    <location>
        <begin position="158"/>
        <end position="168"/>
    </location>
</feature>
<name>A0AAV5KIS5_9ROSI</name>
<sequence>MTVMGTLRIHHGGNFCISSNDNLRDIGDGCVTQISQLTPKEQNVSHEIDAAKEQVLKETDCDDGEFFGVVHSEGDVNDEEEVHDDFMDVHDEEDEEVHDDEDEEVHDDEEEFHDDEEDVHDEEKVDDAGDEFLDALHNDADDEEVVKAIRKVREIGGNQKSRASTINNADGDDAGPSNIVHEPQNKDNEEDEKVLVENDSDRDDSFDSTSLNNEVGCEIYSDDLCEYSDEEDKDEEEDEFIVYADARTKRSVDVWFNPSWTDILFEVGMKFEHAS</sequence>
<reference evidence="2 3" key="1">
    <citation type="journal article" date="2021" name="Commun. Biol.">
        <title>The genome of Shorea leprosula (Dipterocarpaceae) highlights the ecological relevance of drought in aseasonal tropical rainforests.</title>
        <authorList>
            <person name="Ng K.K.S."/>
            <person name="Kobayashi M.J."/>
            <person name="Fawcett J.A."/>
            <person name="Hatakeyama M."/>
            <person name="Paape T."/>
            <person name="Ng C.H."/>
            <person name="Ang C.C."/>
            <person name="Tnah L.H."/>
            <person name="Lee C.T."/>
            <person name="Nishiyama T."/>
            <person name="Sese J."/>
            <person name="O'Brien M.J."/>
            <person name="Copetti D."/>
            <person name="Mohd Noor M.I."/>
            <person name="Ong R.C."/>
            <person name="Putra M."/>
            <person name="Sireger I.Z."/>
            <person name="Indrioko S."/>
            <person name="Kosugi Y."/>
            <person name="Izuno A."/>
            <person name="Isagi Y."/>
            <person name="Lee S.L."/>
            <person name="Shimizu K.K."/>
        </authorList>
    </citation>
    <scope>NUCLEOTIDE SEQUENCE [LARGE SCALE GENOMIC DNA]</scope>
    <source>
        <strain evidence="2">214</strain>
    </source>
</reference>
<feature type="region of interest" description="Disordered" evidence="1">
    <location>
        <begin position="158"/>
        <end position="192"/>
    </location>
</feature>
<evidence type="ECO:0000256" key="1">
    <source>
        <dbReference type="SAM" id="MobiDB-lite"/>
    </source>
</evidence>
<comment type="caution">
    <text evidence="2">The sequence shown here is derived from an EMBL/GenBank/DDBJ whole genome shotgun (WGS) entry which is preliminary data.</text>
</comment>
<keyword evidence="3" id="KW-1185">Reference proteome</keyword>
<accession>A0AAV5KIS5</accession>
<evidence type="ECO:0000313" key="2">
    <source>
        <dbReference type="EMBL" id="GKV24516.1"/>
    </source>
</evidence>
<organism evidence="2 3">
    <name type="scientific">Rubroshorea leprosula</name>
    <dbReference type="NCBI Taxonomy" id="152421"/>
    <lineage>
        <taxon>Eukaryota</taxon>
        <taxon>Viridiplantae</taxon>
        <taxon>Streptophyta</taxon>
        <taxon>Embryophyta</taxon>
        <taxon>Tracheophyta</taxon>
        <taxon>Spermatophyta</taxon>
        <taxon>Magnoliopsida</taxon>
        <taxon>eudicotyledons</taxon>
        <taxon>Gunneridae</taxon>
        <taxon>Pentapetalae</taxon>
        <taxon>rosids</taxon>
        <taxon>malvids</taxon>
        <taxon>Malvales</taxon>
        <taxon>Dipterocarpaceae</taxon>
        <taxon>Rubroshorea</taxon>
    </lineage>
</organism>
<gene>
    <name evidence="2" type="ORF">SLEP1_g34121</name>
</gene>
<protein>
    <submittedName>
        <fullName evidence="2">Uncharacterized protein</fullName>
    </submittedName>
</protein>
<dbReference type="EMBL" id="BPVZ01000066">
    <property type="protein sequence ID" value="GKV24516.1"/>
    <property type="molecule type" value="Genomic_DNA"/>
</dbReference>
<evidence type="ECO:0000313" key="3">
    <source>
        <dbReference type="Proteomes" id="UP001054252"/>
    </source>
</evidence>
<proteinExistence type="predicted"/>
<dbReference type="Proteomes" id="UP001054252">
    <property type="component" value="Unassembled WGS sequence"/>
</dbReference>
<feature type="compositionally biased region" description="Acidic residues" evidence="1">
    <location>
        <begin position="92"/>
        <end position="120"/>
    </location>
</feature>